<evidence type="ECO:0000313" key="3">
    <source>
        <dbReference type="Proteomes" id="UP001148189"/>
    </source>
</evidence>
<dbReference type="InterPro" id="IPR051157">
    <property type="entry name" value="PDH/Transketolase"/>
</dbReference>
<dbReference type="Pfam" id="PF22613">
    <property type="entry name" value="Transketolase_C_1"/>
    <property type="match status" value="1"/>
</dbReference>
<comment type="caution">
    <text evidence="2">The sequence shown here is derived from an EMBL/GenBank/DDBJ whole genome shotgun (WGS) entry which is preliminary data.</text>
</comment>
<dbReference type="SUPFAM" id="SSF52922">
    <property type="entry name" value="TK C-terminal domain-like"/>
    <property type="match status" value="1"/>
</dbReference>
<dbReference type="Proteomes" id="UP001148189">
    <property type="component" value="Unassembled WGS sequence"/>
</dbReference>
<dbReference type="Gene3D" id="3.40.50.920">
    <property type="match status" value="1"/>
</dbReference>
<protein>
    <submittedName>
        <fullName evidence="2">Pyruvate dehydrogenase</fullName>
    </submittedName>
</protein>
<evidence type="ECO:0000259" key="1">
    <source>
        <dbReference type="Pfam" id="PF22613"/>
    </source>
</evidence>
<dbReference type="PANTHER" id="PTHR43825:SF3">
    <property type="entry name" value="PYRUVATE DEHYDROGENASE E1 COMPONENT"/>
    <property type="match status" value="1"/>
</dbReference>
<dbReference type="InterPro" id="IPR009014">
    <property type="entry name" value="Transketo_C/PFOR_II"/>
</dbReference>
<organism evidence="2 3">
    <name type="scientific">Pseudomonas shahriarae</name>
    <dbReference type="NCBI Taxonomy" id="2745512"/>
    <lineage>
        <taxon>Bacteria</taxon>
        <taxon>Pseudomonadati</taxon>
        <taxon>Pseudomonadota</taxon>
        <taxon>Gammaproteobacteria</taxon>
        <taxon>Pseudomonadales</taxon>
        <taxon>Pseudomonadaceae</taxon>
        <taxon>Pseudomonas</taxon>
    </lineage>
</organism>
<reference evidence="2" key="1">
    <citation type="submission" date="2022-05" db="EMBL/GenBank/DDBJ databases">
        <title>Novel Pseudomonas spp. Isolated from a Rainbow Trout Aquaculture Facility.</title>
        <authorList>
            <person name="Testerman T."/>
            <person name="Graf J."/>
        </authorList>
    </citation>
    <scope>NUCLEOTIDE SEQUENCE</scope>
    <source>
        <strain evidence="2">ID1050</strain>
    </source>
</reference>
<dbReference type="EMBL" id="JAMDHD010000019">
    <property type="protein sequence ID" value="MDD0985619.1"/>
    <property type="molecule type" value="Genomic_DNA"/>
</dbReference>
<keyword evidence="2" id="KW-0670">Pyruvate</keyword>
<dbReference type="RefSeq" id="WP_273866770.1">
    <property type="nucleotide sequence ID" value="NZ_JAMDHD010000019.1"/>
</dbReference>
<feature type="domain" description="Transketolase-like C-terminal" evidence="1">
    <location>
        <begin position="184"/>
        <end position="286"/>
    </location>
</feature>
<dbReference type="Gene3D" id="3.40.50.970">
    <property type="match status" value="1"/>
</dbReference>
<evidence type="ECO:0000313" key="2">
    <source>
        <dbReference type="EMBL" id="MDD0985619.1"/>
    </source>
</evidence>
<dbReference type="InterPro" id="IPR055152">
    <property type="entry name" value="Transketolase-like_C_2"/>
</dbReference>
<name>A0ABT5NBI7_9PSED</name>
<proteinExistence type="predicted"/>
<gene>
    <name evidence="2" type="ORF">M5G21_11700</name>
</gene>
<dbReference type="PANTHER" id="PTHR43825">
    <property type="entry name" value="PYRUVATE DEHYDROGENASE E1 COMPONENT"/>
    <property type="match status" value="1"/>
</dbReference>
<keyword evidence="3" id="KW-1185">Reference proteome</keyword>
<sequence>MTASTAQSARICIDTLNDQQPPRSSPLYTVMAMANTLEFHPATRRQAWVIRGQSHSRRITAWPTWFARNTEEKPLLYLHNATSSAQLRALCQGTDQRGILCNDIHTRPASGRHGAHPSLALWLASNPQCTPYDPASGDETRAIVLAGLHALYVDGRPGFYYLALHDQDDGPGLAPQDRQDAIKGMYRIGREPAGELHVRLLGAGRALEEVLHAARLLETDWNVSAQLWSCLSYTRLAREARAAERWNRLHPLAEKRSCHLRDCLAGHHSPVIAVTGYPQSIVDPLAAHVDARFVALGAGSVQPTAPDRYWIAVLALKALADEGRIEVRQVERALQQYALK</sequence>
<accession>A0ABT5NBI7</accession>